<organism evidence="1 2">
    <name type="scientific">Paragonimus skrjabini miyazakii</name>
    <dbReference type="NCBI Taxonomy" id="59628"/>
    <lineage>
        <taxon>Eukaryota</taxon>
        <taxon>Metazoa</taxon>
        <taxon>Spiralia</taxon>
        <taxon>Lophotrochozoa</taxon>
        <taxon>Platyhelminthes</taxon>
        <taxon>Trematoda</taxon>
        <taxon>Digenea</taxon>
        <taxon>Plagiorchiida</taxon>
        <taxon>Troglotremata</taxon>
        <taxon>Troglotrematidae</taxon>
        <taxon>Paragonimus</taxon>
    </lineage>
</organism>
<dbReference type="EMBL" id="JTDE01002847">
    <property type="protein sequence ID" value="KAF7256794.1"/>
    <property type="molecule type" value="Genomic_DNA"/>
</dbReference>
<dbReference type="OrthoDB" id="6247216at2759"/>
<dbReference type="AlphaFoldDB" id="A0A8S9YQ45"/>
<evidence type="ECO:0000313" key="1">
    <source>
        <dbReference type="EMBL" id="KAF7256794.1"/>
    </source>
</evidence>
<name>A0A8S9YQ45_9TREM</name>
<accession>A0A8S9YQ45</accession>
<protein>
    <submittedName>
        <fullName evidence="1">Uncharacterized protein</fullName>
    </submittedName>
</protein>
<proteinExistence type="predicted"/>
<comment type="caution">
    <text evidence="1">The sequence shown here is derived from an EMBL/GenBank/DDBJ whole genome shotgun (WGS) entry which is preliminary data.</text>
</comment>
<dbReference type="Proteomes" id="UP000822476">
    <property type="component" value="Unassembled WGS sequence"/>
</dbReference>
<gene>
    <name evidence="1" type="ORF">EG68_06135</name>
</gene>
<keyword evidence="2" id="KW-1185">Reference proteome</keyword>
<evidence type="ECO:0000313" key="2">
    <source>
        <dbReference type="Proteomes" id="UP000822476"/>
    </source>
</evidence>
<reference evidence="1" key="1">
    <citation type="submission" date="2019-07" db="EMBL/GenBank/DDBJ databases">
        <title>Annotation for the trematode Paragonimus miyazaki's.</title>
        <authorList>
            <person name="Choi Y.-J."/>
        </authorList>
    </citation>
    <scope>NUCLEOTIDE SEQUENCE</scope>
    <source>
        <strain evidence="1">Japan</strain>
    </source>
</reference>
<sequence length="96" mass="11002">MKLVNIIFVPVKPPIYEKLNTISLKNNSHRPRVPLQPIPPYSSFIEIGHEGHQQHKNRRTLASAENDCYLIQPQSVVLILMCICMLVNPQFLLVTN</sequence>